<name>A0A7G1I1R2_9BACT</name>
<dbReference type="EMBL" id="AP023322">
    <property type="protein sequence ID" value="BCI64531.1"/>
    <property type="molecule type" value="Genomic_DNA"/>
</dbReference>
<dbReference type="InterPro" id="IPR045691">
    <property type="entry name" value="DUF6056"/>
</dbReference>
<evidence type="ECO:0000313" key="2">
    <source>
        <dbReference type="EMBL" id="BCI64531.1"/>
    </source>
</evidence>
<dbReference type="KEGG" id="copr:Cop2CBH44_28840"/>
<reference evidence="3" key="1">
    <citation type="submission" date="2020-07" db="EMBL/GenBank/DDBJ databases">
        <title>Complete genome sequencing of Coprobacter sp. strain 2CBH44.</title>
        <authorList>
            <person name="Sakamoto M."/>
            <person name="Murakami T."/>
            <person name="Mori H."/>
        </authorList>
    </citation>
    <scope>NUCLEOTIDE SEQUENCE [LARGE SCALE GENOMIC DNA]</scope>
    <source>
        <strain evidence="3">2CBH44</strain>
    </source>
</reference>
<feature type="transmembrane region" description="Helical" evidence="1">
    <location>
        <begin position="216"/>
        <end position="232"/>
    </location>
</feature>
<feature type="transmembrane region" description="Helical" evidence="1">
    <location>
        <begin position="20"/>
        <end position="41"/>
    </location>
</feature>
<gene>
    <name evidence="2" type="ORF">Cop2CBH44_28840</name>
</gene>
<feature type="transmembrane region" description="Helical" evidence="1">
    <location>
        <begin position="136"/>
        <end position="155"/>
    </location>
</feature>
<sequence length="494" mass="56676">METRQSEISIPNNNISTKIITIICWLIVLCTIIPLFMIAPYNYPAADDYSFSINTHQAWEKTHSLIPVLQEACEMVKEKYYHWQGTYSAIFLMALQPSLFGVHAYTWVPFIIIISLILSYLWFLKILIMDICNGSRYTYLTVCACLLIPTLLFPVNGVEAFYWYNGSIFYGFYFACSLILLGCILKSSLANHKLIYNIICIFLSLFIGGGNFSTGLTLPLIIITTSIFAFIHKKKIPTAAYLSVLFLTIGLCINIIAPGNEIRQANYPDTPNPIIAIIKSIFTGGKDLIHWIKIPELIVFLILSPFVYQTAKKSSFQFKYPLLISIISFGIYCAMYTPPFFAMNNEGPGRLVNIIKYSFFWLLLINLFYYCGYFCRRTTIFHNSIWINKIKVFINKYPVLVYLTITIALGSTLFRSASSTHNAVEILQNGDAKQYGKEMKERYLLYQNSDKEIIVKPLSVKPSLLFITDITNDKNHWINQNIALYFNKEYIISQ</sequence>
<evidence type="ECO:0008006" key="4">
    <source>
        <dbReference type="Google" id="ProtNLM"/>
    </source>
</evidence>
<dbReference type="Pfam" id="PF19528">
    <property type="entry name" value="DUF6056"/>
    <property type="match status" value="1"/>
</dbReference>
<keyword evidence="1" id="KW-0472">Membrane</keyword>
<protein>
    <recommendedName>
        <fullName evidence="4">Glycosyltransferase RgtA/B/C/D-like domain-containing protein</fullName>
    </recommendedName>
</protein>
<feature type="transmembrane region" description="Helical" evidence="1">
    <location>
        <begin position="288"/>
        <end position="308"/>
    </location>
</feature>
<feature type="transmembrane region" description="Helical" evidence="1">
    <location>
        <begin position="354"/>
        <end position="376"/>
    </location>
</feature>
<keyword evidence="1" id="KW-1133">Transmembrane helix</keyword>
<dbReference type="AlphaFoldDB" id="A0A7G1I1R2"/>
<feature type="transmembrane region" description="Helical" evidence="1">
    <location>
        <begin position="104"/>
        <end position="124"/>
    </location>
</feature>
<dbReference type="RefSeq" id="WP_200755093.1">
    <property type="nucleotide sequence ID" value="NZ_AP023322.1"/>
</dbReference>
<evidence type="ECO:0000256" key="1">
    <source>
        <dbReference type="SAM" id="Phobius"/>
    </source>
</evidence>
<feature type="transmembrane region" description="Helical" evidence="1">
    <location>
        <begin position="320"/>
        <end position="342"/>
    </location>
</feature>
<dbReference type="Proteomes" id="UP000594042">
    <property type="component" value="Chromosome"/>
</dbReference>
<organism evidence="2 3">
    <name type="scientific">Coprobacter secundus subsp. similis</name>
    <dbReference type="NCBI Taxonomy" id="2751153"/>
    <lineage>
        <taxon>Bacteria</taxon>
        <taxon>Pseudomonadati</taxon>
        <taxon>Bacteroidota</taxon>
        <taxon>Bacteroidia</taxon>
        <taxon>Bacteroidales</taxon>
        <taxon>Barnesiellaceae</taxon>
        <taxon>Coprobacter</taxon>
    </lineage>
</organism>
<feature type="transmembrane region" description="Helical" evidence="1">
    <location>
        <begin position="239"/>
        <end position="257"/>
    </location>
</feature>
<feature type="transmembrane region" description="Helical" evidence="1">
    <location>
        <begin position="194"/>
        <end position="210"/>
    </location>
</feature>
<feature type="transmembrane region" description="Helical" evidence="1">
    <location>
        <begin position="397"/>
        <end position="414"/>
    </location>
</feature>
<keyword evidence="3" id="KW-1185">Reference proteome</keyword>
<feature type="transmembrane region" description="Helical" evidence="1">
    <location>
        <begin position="161"/>
        <end position="182"/>
    </location>
</feature>
<evidence type="ECO:0000313" key="3">
    <source>
        <dbReference type="Proteomes" id="UP000594042"/>
    </source>
</evidence>
<accession>A0A7G1I1R2</accession>
<proteinExistence type="predicted"/>
<keyword evidence="1" id="KW-0812">Transmembrane</keyword>